<dbReference type="Pfam" id="PF08448">
    <property type="entry name" value="PAS_4"/>
    <property type="match status" value="1"/>
</dbReference>
<sequence>MLLVADAIKDFSLTVSPETLLTEIVRLTENQKERNTVAQELLVVDNSQFLGVFKLFDLVGLISSGSNLEQIKVAEVMESAITLQTDDDFQKALSLMTKHDVKFLPVINQEGEVVEIVTLGEVVTNLQTELLKTKENLNEKIKQCDNLVSTNKLLQHKICDSLATEAQLLQTTSELQELFQAFPDIYFRLNSDGTVLSCHTKEFSDLYLPPEKFLGKKIQEILPPDISEQFQIAISEVLETNSLTAIEYSLSVPSGEKSFEARLQTTIGNHIIVIIRDITERKQAEIELQNAKDELEIRVEQRTYELKDINSRLRQEIIERQRIEEELRFRVDFEKLITNISNDFINITPNETDNEINQALKTIGKFAGVDRSYVFLLSENLEKINNTHEWCASDISSRINDLQNIYVEDVTLFVEKLRCGETLELQNIRDLFLQETVEEQVFKTQDIKSLIILPIVCSGDLIGFLGFESFKVIKWTENSIVLLKIVAETLGNVLGRKRVEQALRVSEERYARAISAGKVGVWEWNIQTNEVYIDSNLKAMLGYEDEEIANQFVNWLRFVHSGDLGLVKAEINAYLEGLIPKYEIEHRMVHRNGEDLGFLTRGTVVRDEDGAPTFMAGSSTDITARKHVEDKLKASLKEKEVLLKEIHHRVKNNLQIISSLLRLQCGYIKDKQALDIFQDSQNRVRAMALIHENLYQTKDLAKIEFSEYIRKLKNNLVRCYNIKNIDIKTNIEKLYLKLDTAIPCGLIINELISNSMKHAFKNSDKGEIYVEFITLQKGKYSLSVSDDGVGVTENFDSLKKQSLGLELVWNLVEQLEGTIVYNSKLGTSFRITFTENN</sequence>
<dbReference type="Gene3D" id="3.30.450.20">
    <property type="entry name" value="PAS domain"/>
    <property type="match status" value="2"/>
</dbReference>
<name>A0A1Z4LRW4_9CYAN</name>
<protein>
    <recommendedName>
        <fullName evidence="2">histidine kinase</fullName>
        <ecNumber evidence="2">2.7.13.3</ecNumber>
    </recommendedName>
</protein>
<evidence type="ECO:0000259" key="11">
    <source>
        <dbReference type="PROSITE" id="PS50109"/>
    </source>
</evidence>
<evidence type="ECO:0000256" key="5">
    <source>
        <dbReference type="ARBA" id="ARBA00022741"/>
    </source>
</evidence>
<dbReference type="Pfam" id="PF01590">
    <property type="entry name" value="GAF"/>
    <property type="match status" value="1"/>
</dbReference>
<dbReference type="SMART" id="SM00086">
    <property type="entry name" value="PAC"/>
    <property type="match status" value="1"/>
</dbReference>
<dbReference type="Gene3D" id="3.30.565.10">
    <property type="entry name" value="Histidine kinase-like ATPase, C-terminal domain"/>
    <property type="match status" value="1"/>
</dbReference>
<dbReference type="OrthoDB" id="9758522at2"/>
<dbReference type="SMART" id="SM00387">
    <property type="entry name" value="HATPase_c"/>
    <property type="match status" value="1"/>
</dbReference>
<dbReference type="InterPro" id="IPR003594">
    <property type="entry name" value="HATPase_dom"/>
</dbReference>
<keyword evidence="6 15" id="KW-0418">Kinase</keyword>
<dbReference type="SUPFAM" id="SSF54631">
    <property type="entry name" value="CBS-domain pair"/>
    <property type="match status" value="1"/>
</dbReference>
<dbReference type="InterPro" id="IPR001610">
    <property type="entry name" value="PAC"/>
</dbReference>
<dbReference type="InterPro" id="IPR035965">
    <property type="entry name" value="PAS-like_dom_sf"/>
</dbReference>
<evidence type="ECO:0000256" key="7">
    <source>
        <dbReference type="ARBA" id="ARBA00022840"/>
    </source>
</evidence>
<dbReference type="InterPro" id="IPR013655">
    <property type="entry name" value="PAS_fold_3"/>
</dbReference>
<dbReference type="SMART" id="SM00091">
    <property type="entry name" value="PAS"/>
    <property type="match status" value="2"/>
</dbReference>
<dbReference type="Pfam" id="PF00571">
    <property type="entry name" value="CBS"/>
    <property type="match status" value="1"/>
</dbReference>
<keyword evidence="16" id="KW-1185">Reference proteome</keyword>
<dbReference type="InterPro" id="IPR000700">
    <property type="entry name" value="PAS-assoc_C"/>
</dbReference>
<dbReference type="Gene3D" id="3.10.580.10">
    <property type="entry name" value="CBS-domain"/>
    <property type="match status" value="1"/>
</dbReference>
<dbReference type="InterPro" id="IPR036890">
    <property type="entry name" value="HATPase_C_sf"/>
</dbReference>
<dbReference type="Pfam" id="PF08447">
    <property type="entry name" value="PAS_3"/>
    <property type="match status" value="1"/>
</dbReference>
<dbReference type="GO" id="GO:0005524">
    <property type="term" value="F:ATP binding"/>
    <property type="evidence" value="ECO:0007669"/>
    <property type="project" value="UniProtKB-KW"/>
</dbReference>
<dbReference type="Pfam" id="PF07568">
    <property type="entry name" value="HisKA_2"/>
    <property type="match status" value="1"/>
</dbReference>
<dbReference type="EMBL" id="AP018227">
    <property type="protein sequence ID" value="BAY83992.1"/>
    <property type="molecule type" value="Genomic_DNA"/>
</dbReference>
<feature type="domain" description="PAC" evidence="13">
    <location>
        <begin position="582"/>
        <end position="634"/>
    </location>
</feature>
<keyword evidence="5" id="KW-0547">Nucleotide-binding</keyword>
<gene>
    <name evidence="15" type="ORF">NIES267_34860</name>
</gene>
<dbReference type="InterPro" id="IPR000014">
    <property type="entry name" value="PAS"/>
</dbReference>
<dbReference type="InterPro" id="IPR005467">
    <property type="entry name" value="His_kinase_dom"/>
</dbReference>
<feature type="domain" description="PAS" evidence="12">
    <location>
        <begin position="506"/>
        <end position="578"/>
    </location>
</feature>
<dbReference type="InterPro" id="IPR011495">
    <property type="entry name" value="Sig_transdc_His_kin_sub2_dim/P"/>
</dbReference>
<dbReference type="PANTHER" id="PTHR41523:SF8">
    <property type="entry name" value="ETHYLENE RESPONSE SENSOR PROTEIN"/>
    <property type="match status" value="1"/>
</dbReference>
<evidence type="ECO:0000256" key="10">
    <source>
        <dbReference type="SAM" id="Coils"/>
    </source>
</evidence>
<dbReference type="InterPro" id="IPR003018">
    <property type="entry name" value="GAF"/>
</dbReference>
<keyword evidence="4" id="KW-0808">Transferase</keyword>
<dbReference type="CDD" id="cd00130">
    <property type="entry name" value="PAS"/>
    <property type="match status" value="2"/>
</dbReference>
<dbReference type="SUPFAM" id="SSF55781">
    <property type="entry name" value="GAF domain-like"/>
    <property type="match status" value="1"/>
</dbReference>
<comment type="catalytic activity">
    <reaction evidence="1">
        <text>ATP + protein L-histidine = ADP + protein N-phospho-L-histidine.</text>
        <dbReference type="EC" id="2.7.13.3"/>
    </reaction>
</comment>
<dbReference type="GO" id="GO:0004673">
    <property type="term" value="F:protein histidine kinase activity"/>
    <property type="evidence" value="ECO:0007669"/>
    <property type="project" value="UniProtKB-EC"/>
</dbReference>
<dbReference type="PROSITE" id="PS50109">
    <property type="entry name" value="HIS_KIN"/>
    <property type="match status" value="1"/>
</dbReference>
<keyword evidence="3" id="KW-0597">Phosphoprotein</keyword>
<dbReference type="SMART" id="SM00116">
    <property type="entry name" value="CBS"/>
    <property type="match status" value="2"/>
</dbReference>
<feature type="coiled-coil region" evidence="10">
    <location>
        <begin position="274"/>
        <end position="326"/>
    </location>
</feature>
<dbReference type="PROSITE" id="PS50112">
    <property type="entry name" value="PAS"/>
    <property type="match status" value="2"/>
</dbReference>
<dbReference type="SUPFAM" id="SSF55874">
    <property type="entry name" value="ATPase domain of HSP90 chaperone/DNA topoisomerase II/histidine kinase"/>
    <property type="match status" value="1"/>
</dbReference>
<dbReference type="SUPFAM" id="SSF55785">
    <property type="entry name" value="PYP-like sensor domain (PAS domain)"/>
    <property type="match status" value="2"/>
</dbReference>
<evidence type="ECO:0000256" key="4">
    <source>
        <dbReference type="ARBA" id="ARBA00022679"/>
    </source>
</evidence>
<feature type="domain" description="Histidine kinase" evidence="11">
    <location>
        <begin position="645"/>
        <end position="837"/>
    </location>
</feature>
<evidence type="ECO:0000256" key="1">
    <source>
        <dbReference type="ARBA" id="ARBA00000085"/>
    </source>
</evidence>
<dbReference type="InterPro" id="IPR046342">
    <property type="entry name" value="CBS_dom_sf"/>
</dbReference>
<dbReference type="SMART" id="SM00065">
    <property type="entry name" value="GAF"/>
    <property type="match status" value="1"/>
</dbReference>
<keyword evidence="10" id="KW-0175">Coiled coil</keyword>
<keyword evidence="7" id="KW-0067">ATP-binding</keyword>
<evidence type="ECO:0000313" key="16">
    <source>
        <dbReference type="Proteomes" id="UP000218418"/>
    </source>
</evidence>
<evidence type="ECO:0000313" key="15">
    <source>
        <dbReference type="EMBL" id="BAY83992.1"/>
    </source>
</evidence>
<dbReference type="InterPro" id="IPR029016">
    <property type="entry name" value="GAF-like_dom_sf"/>
</dbReference>
<feature type="domain" description="CBS" evidence="14">
    <location>
        <begin position="76"/>
        <end position="133"/>
    </location>
</feature>
<dbReference type="PROSITE" id="PS51371">
    <property type="entry name" value="CBS"/>
    <property type="match status" value="1"/>
</dbReference>
<organism evidence="15 16">
    <name type="scientific">Calothrix parasitica NIES-267</name>
    <dbReference type="NCBI Taxonomy" id="1973488"/>
    <lineage>
        <taxon>Bacteria</taxon>
        <taxon>Bacillati</taxon>
        <taxon>Cyanobacteriota</taxon>
        <taxon>Cyanophyceae</taxon>
        <taxon>Nostocales</taxon>
        <taxon>Calotrichaceae</taxon>
        <taxon>Calothrix</taxon>
    </lineage>
</organism>
<evidence type="ECO:0000256" key="3">
    <source>
        <dbReference type="ARBA" id="ARBA00022553"/>
    </source>
</evidence>
<dbReference type="InterPro" id="IPR013656">
    <property type="entry name" value="PAS_4"/>
</dbReference>
<evidence type="ECO:0000256" key="2">
    <source>
        <dbReference type="ARBA" id="ARBA00012438"/>
    </source>
</evidence>
<evidence type="ECO:0000259" key="14">
    <source>
        <dbReference type="PROSITE" id="PS51371"/>
    </source>
</evidence>
<dbReference type="Gene3D" id="3.30.450.40">
    <property type="match status" value="1"/>
</dbReference>
<dbReference type="InterPro" id="IPR000644">
    <property type="entry name" value="CBS_dom"/>
</dbReference>
<dbReference type="PANTHER" id="PTHR41523">
    <property type="entry name" value="TWO-COMPONENT SYSTEM SENSOR PROTEIN"/>
    <property type="match status" value="1"/>
</dbReference>
<dbReference type="AlphaFoldDB" id="A0A1Z4LRW4"/>
<evidence type="ECO:0000256" key="8">
    <source>
        <dbReference type="ARBA" id="ARBA00023026"/>
    </source>
</evidence>
<dbReference type="EC" id="2.7.13.3" evidence="2"/>
<proteinExistence type="predicted"/>
<dbReference type="PROSITE" id="PS50113">
    <property type="entry name" value="PAC"/>
    <property type="match status" value="1"/>
</dbReference>
<evidence type="ECO:0000256" key="6">
    <source>
        <dbReference type="ARBA" id="ARBA00022777"/>
    </source>
</evidence>
<keyword evidence="9" id="KW-0129">CBS domain</keyword>
<feature type="domain" description="PAS" evidence="12">
    <location>
        <begin position="171"/>
        <end position="241"/>
    </location>
</feature>
<accession>A0A1Z4LRW4</accession>
<evidence type="ECO:0000256" key="9">
    <source>
        <dbReference type="PROSITE-ProRule" id="PRU00703"/>
    </source>
</evidence>
<keyword evidence="8" id="KW-0843">Virulence</keyword>
<dbReference type="Proteomes" id="UP000218418">
    <property type="component" value="Chromosome"/>
</dbReference>
<evidence type="ECO:0000259" key="13">
    <source>
        <dbReference type="PROSITE" id="PS50113"/>
    </source>
</evidence>
<dbReference type="NCBIfam" id="TIGR00229">
    <property type="entry name" value="sensory_box"/>
    <property type="match status" value="1"/>
</dbReference>
<evidence type="ECO:0000259" key="12">
    <source>
        <dbReference type="PROSITE" id="PS50112"/>
    </source>
</evidence>
<dbReference type="Pfam" id="PF02518">
    <property type="entry name" value="HATPase_c"/>
    <property type="match status" value="1"/>
</dbReference>
<reference evidence="15 16" key="1">
    <citation type="submission" date="2017-06" db="EMBL/GenBank/DDBJ databases">
        <title>Genome sequencing of cyanobaciteial culture collection at National Institute for Environmental Studies (NIES).</title>
        <authorList>
            <person name="Hirose Y."/>
            <person name="Shimura Y."/>
            <person name="Fujisawa T."/>
            <person name="Nakamura Y."/>
            <person name="Kawachi M."/>
        </authorList>
    </citation>
    <scope>NUCLEOTIDE SEQUENCE [LARGE SCALE GENOMIC DNA]</scope>
    <source>
        <strain evidence="15 16">NIES-267</strain>
    </source>
</reference>